<proteinExistence type="predicted"/>
<dbReference type="EMBL" id="HG938354">
    <property type="protein sequence ID" value="CDN52256.1"/>
    <property type="molecule type" value="Genomic_DNA"/>
</dbReference>
<dbReference type="GO" id="GO:0016646">
    <property type="term" value="F:oxidoreductase activity, acting on the CH-NH group of donors, NAD or NADP as acceptor"/>
    <property type="evidence" value="ECO:0007669"/>
    <property type="project" value="TreeGrafter"/>
</dbReference>
<keyword evidence="3" id="KW-1185">Reference proteome</keyword>
<dbReference type="HOGENOM" id="CLU_025711_3_1_5"/>
<feature type="domain" description="NAD(P)-binding" evidence="1">
    <location>
        <begin position="7"/>
        <end position="201"/>
    </location>
</feature>
<dbReference type="Gene3D" id="3.40.50.720">
    <property type="entry name" value="NAD(P)-binding Rossmann-like Domain"/>
    <property type="match status" value="1"/>
</dbReference>
<dbReference type="Proteomes" id="UP000028181">
    <property type="component" value="Plasmid pHAMBI540a"/>
</dbReference>
<dbReference type="PATRIC" id="fig|1028800.3.peg.6239"/>
<keyword evidence="2" id="KW-0614">Plasmid</keyword>
<dbReference type="RefSeq" id="WP_041366109.1">
    <property type="nucleotide sequence ID" value="NZ_HG938354.1"/>
</dbReference>
<evidence type="ECO:0000313" key="2">
    <source>
        <dbReference type="EMBL" id="CDN52256.1"/>
    </source>
</evidence>
<dbReference type="AlphaFoldDB" id="A0A068T2L1"/>
<dbReference type="Pfam" id="PF13460">
    <property type="entry name" value="NAD_binding_10"/>
    <property type="match status" value="1"/>
</dbReference>
<gene>
    <name evidence="2" type="ORF">RG540_PA15800</name>
</gene>
<organism evidence="2 3">
    <name type="scientific">Neorhizobium galegae bv. orientalis str. HAMBI 540</name>
    <dbReference type="NCBI Taxonomy" id="1028800"/>
    <lineage>
        <taxon>Bacteria</taxon>
        <taxon>Pseudomonadati</taxon>
        <taxon>Pseudomonadota</taxon>
        <taxon>Alphaproteobacteria</taxon>
        <taxon>Hyphomicrobiales</taxon>
        <taxon>Rhizobiaceae</taxon>
        <taxon>Rhizobium/Agrobacterium group</taxon>
        <taxon>Neorhizobium</taxon>
    </lineage>
</organism>
<dbReference type="SUPFAM" id="SSF51735">
    <property type="entry name" value="NAD(P)-binding Rossmann-fold domains"/>
    <property type="match status" value="1"/>
</dbReference>
<evidence type="ECO:0000313" key="3">
    <source>
        <dbReference type="Proteomes" id="UP000028181"/>
    </source>
</evidence>
<dbReference type="eggNOG" id="COG2910">
    <property type="taxonomic scope" value="Bacteria"/>
</dbReference>
<dbReference type="InterPro" id="IPR036291">
    <property type="entry name" value="NAD(P)-bd_dom_sf"/>
</dbReference>
<name>A0A068T2L1_NEOGA</name>
<dbReference type="GeneID" id="24259945"/>
<evidence type="ECO:0000259" key="1">
    <source>
        <dbReference type="Pfam" id="PF13460"/>
    </source>
</evidence>
<protein>
    <submittedName>
        <fullName evidence="2">Rrf2-linked NADH-flavin reductase</fullName>
    </submittedName>
</protein>
<dbReference type="KEGG" id="ngg:RG540_PA15800"/>
<sequence>MSIVVFGASGNIGSNIRKEALSRGHRVTAVTRSADLDPAERLTVLKADIADAGDVAKIAAGHDAVISAYSPGLRHHSADDAAELISNAHEALFAGVKQAGVRRLIIVGGVGSLEASPGVDVVDSDFYPAEHKAHTLRNREILRSLRRGDHDLDWTYVSPPLSIKAGERAGKFRLGEDRLLRDEAGESRISEADFAIAILDELDRGQFVRRRFTAAY</sequence>
<dbReference type="InterPro" id="IPR051606">
    <property type="entry name" value="Polyketide_Oxido-like"/>
</dbReference>
<dbReference type="OrthoDB" id="7352421at2"/>
<accession>A0A068T2L1</accession>
<reference evidence="3" key="1">
    <citation type="journal article" date="2014" name="BMC Genomics">
        <title>Genome sequencing of two Neorhizobium galegae strains reveals a noeT gene responsible for the unusual acetylation of the nodulation factors.</title>
        <authorList>
            <person name="Osterman J."/>
            <person name="Marsh J."/>
            <person name="Laine P.K."/>
            <person name="Zeng Z."/>
            <person name="Alatalo E."/>
            <person name="Sullivan J.T."/>
            <person name="Young J.P."/>
            <person name="Thomas-Oates J."/>
            <person name="Paulin L."/>
            <person name="Lindstrom K."/>
        </authorList>
    </citation>
    <scope>NUCLEOTIDE SEQUENCE [LARGE SCALE GENOMIC DNA]</scope>
    <source>
        <strain evidence="3">HAMBI 540</strain>
    </source>
</reference>
<dbReference type="InterPro" id="IPR016040">
    <property type="entry name" value="NAD(P)-bd_dom"/>
</dbReference>
<dbReference type="PANTHER" id="PTHR43355:SF2">
    <property type="entry name" value="FLAVIN REDUCTASE (NADPH)"/>
    <property type="match status" value="1"/>
</dbReference>
<dbReference type="PANTHER" id="PTHR43355">
    <property type="entry name" value="FLAVIN REDUCTASE (NADPH)"/>
    <property type="match status" value="1"/>
</dbReference>
<geneLocation type="plasmid" evidence="3">
    <name>II</name>
</geneLocation>